<dbReference type="InterPro" id="IPR009056">
    <property type="entry name" value="Cyt_c-like_dom"/>
</dbReference>
<dbReference type="PANTHER" id="PTHR33546:SF1">
    <property type="entry name" value="LARGE, MULTIFUNCTIONAL SECRETED PROTEIN"/>
    <property type="match status" value="1"/>
</dbReference>
<dbReference type="InterPro" id="IPR013428">
    <property type="entry name" value="Membrane-bound_put_N"/>
</dbReference>
<evidence type="ECO:0000256" key="1">
    <source>
        <dbReference type="ARBA" id="ARBA00022617"/>
    </source>
</evidence>
<dbReference type="InterPro" id="IPR011042">
    <property type="entry name" value="6-blade_b-propeller_TolB-like"/>
</dbReference>
<feature type="domain" description="Cytochrome c" evidence="6">
    <location>
        <begin position="884"/>
        <end position="1020"/>
    </location>
</feature>
<dbReference type="SUPFAM" id="SSF50952">
    <property type="entry name" value="Soluble quinoprotein glucose dehydrogenase"/>
    <property type="match status" value="1"/>
</dbReference>
<dbReference type="KEGG" id="mff:MFFC18_06870"/>
<dbReference type="InterPro" id="IPR011041">
    <property type="entry name" value="Quinoprot_gluc/sorb_DH_b-prop"/>
</dbReference>
<dbReference type="SUPFAM" id="SSF48371">
    <property type="entry name" value="ARM repeat"/>
    <property type="match status" value="1"/>
</dbReference>
<sequence precursor="true">MRLYLFFLAVVVLTHGTNGFAQDGQHRPELSTSQFDVHPELDVTLFAAEPLLANPTNIDVDHSGRVWVCEVINYRQKIANGDIPERTEGDRIIIVEDSDGDGKADETRVFYQGRDVDSAHGICVLGNRVIVSANDSVFYLIDDDGDLKADRKEILFTGIGGTQHDHGIHAFVFGPDGKLYFNFGNEGKQICDAQGEPIVDRAGNVVKDSIRPYQQGMVFRCNLDGSEFETLAWNFRNNWEVCVDSFGTLWQSDNDDDGNRSTRINYVMPYGNYGYRDETDGSGWRSNRTGMHSEVPLKHWHLNDPGVIPNLLQTGAGSPTGICLYEGDALPEVFRNQIIHCDAGPNIVRSYPVENDGAGYQASTVNMVDGAKKNQWFRPSDVCIAPHGTLIVADWYDPGVGGHRMRDVQRGRLFRVFAKGTGTAWSFADRLTNESAIEWLKSPNQSRRFLAWSFIQKNKPADVIDALWKTWRNDSNPRFRARAMWLLGEVTDAQEKLESIVDTGLADSDPNIRIATLRFCRRYSSKLNVDAVEKKIDHADPSLQVRREIAVGLRDMQPANLAEQWIQLAMQHNGDDRWYLEALGIAAEGHWDACLDLLVVAKENGKISTAAFRDIVWRSRGRQTPQLLIEIINQPDVTDSQVLRYFRAFDFIKSLCSESSQRDAESRLGKLAFAERTPGQKPKVIFRESTNRIQLESLSPEQSARIDEIMSNCDDAEFVELALNFGDDDRDKKLLSIALENSDKKVGADAMAILMRRKKLGMVQRALVTSGDEQFARYVNALVRCGVREGGHVLAGFSDGKDKPMERRVAAVRALGKTSSGAGDLLWRVQNGKNDPELEPVIAATLHSAPWGYIRDAAAKHFPLPPFKDAKPLPAIADLLKRSGDNRKGEAIFAGVGTCAKCHVVNGKGVEIGPDLSEIGSKLSREAMFESILFPSAGISHNYENWLIAKDDGEIVSGLLLTKTDATTTVKDINGIVHEIDADEIEQQKRLKLSLMPADLIREFSEQELIDLVDYLMSLRKPK</sequence>
<evidence type="ECO:0000256" key="5">
    <source>
        <dbReference type="SAM" id="SignalP"/>
    </source>
</evidence>
<organism evidence="7 8">
    <name type="scientific">Mariniblastus fucicola</name>
    <dbReference type="NCBI Taxonomy" id="980251"/>
    <lineage>
        <taxon>Bacteria</taxon>
        <taxon>Pseudomonadati</taxon>
        <taxon>Planctomycetota</taxon>
        <taxon>Planctomycetia</taxon>
        <taxon>Pirellulales</taxon>
        <taxon>Pirellulaceae</taxon>
        <taxon>Mariniblastus</taxon>
    </lineage>
</organism>
<dbReference type="GO" id="GO:0046872">
    <property type="term" value="F:metal ion binding"/>
    <property type="evidence" value="ECO:0007669"/>
    <property type="project" value="UniProtKB-KW"/>
</dbReference>
<evidence type="ECO:0000259" key="6">
    <source>
        <dbReference type="PROSITE" id="PS51007"/>
    </source>
</evidence>
<dbReference type="InterPro" id="IPR011989">
    <property type="entry name" value="ARM-like"/>
</dbReference>
<gene>
    <name evidence="7" type="ORF">MFFC18_06870</name>
</gene>
<dbReference type="InterPro" id="IPR013427">
    <property type="entry name" value="Haem-bd_dom_put"/>
</dbReference>
<protein>
    <submittedName>
        <fullName evidence="7">Cytochrome c</fullName>
    </submittedName>
</protein>
<dbReference type="PANTHER" id="PTHR33546">
    <property type="entry name" value="LARGE, MULTIFUNCTIONAL SECRETED PROTEIN-RELATED"/>
    <property type="match status" value="1"/>
</dbReference>
<dbReference type="Pfam" id="PF23500">
    <property type="entry name" value="DUF7133"/>
    <property type="match status" value="1"/>
</dbReference>
<keyword evidence="1 4" id="KW-0349">Heme</keyword>
<dbReference type="Gene3D" id="1.25.10.10">
    <property type="entry name" value="Leucine-rich Repeat Variant"/>
    <property type="match status" value="1"/>
</dbReference>
<dbReference type="RefSeq" id="WP_084417221.1">
    <property type="nucleotide sequence ID" value="NZ_CP042912.1"/>
</dbReference>
<dbReference type="GO" id="GO:0020037">
    <property type="term" value="F:heme binding"/>
    <property type="evidence" value="ECO:0007669"/>
    <property type="project" value="InterPro"/>
</dbReference>
<keyword evidence="8" id="KW-1185">Reference proteome</keyword>
<keyword evidence="3 4" id="KW-0408">Iron</keyword>
<dbReference type="Proteomes" id="UP000322214">
    <property type="component" value="Chromosome"/>
</dbReference>
<evidence type="ECO:0000313" key="8">
    <source>
        <dbReference type="Proteomes" id="UP000322214"/>
    </source>
</evidence>
<dbReference type="SUPFAM" id="SSF46626">
    <property type="entry name" value="Cytochrome c"/>
    <property type="match status" value="1"/>
</dbReference>
<dbReference type="AlphaFoldDB" id="A0A5B9P893"/>
<accession>A0A5B9P893</accession>
<keyword evidence="2 4" id="KW-0479">Metal-binding</keyword>
<dbReference type="EMBL" id="CP042912">
    <property type="protein sequence ID" value="QEG20836.1"/>
    <property type="molecule type" value="Genomic_DNA"/>
</dbReference>
<proteinExistence type="predicted"/>
<dbReference type="OrthoDB" id="232040at2"/>
<evidence type="ECO:0000313" key="7">
    <source>
        <dbReference type="EMBL" id="QEG20836.1"/>
    </source>
</evidence>
<evidence type="ECO:0000256" key="4">
    <source>
        <dbReference type="PROSITE-ProRule" id="PRU00433"/>
    </source>
</evidence>
<dbReference type="PROSITE" id="PS51007">
    <property type="entry name" value="CYTC"/>
    <property type="match status" value="1"/>
</dbReference>
<dbReference type="InterPro" id="IPR036909">
    <property type="entry name" value="Cyt_c-like_dom_sf"/>
</dbReference>
<dbReference type="Gene3D" id="1.10.760.10">
    <property type="entry name" value="Cytochrome c-like domain"/>
    <property type="match status" value="1"/>
</dbReference>
<dbReference type="Gene3D" id="2.120.10.30">
    <property type="entry name" value="TolB, C-terminal domain"/>
    <property type="match status" value="1"/>
</dbReference>
<dbReference type="STRING" id="980251.GCA_001642875_03014"/>
<dbReference type="Pfam" id="PF00034">
    <property type="entry name" value="Cytochrom_C"/>
    <property type="match status" value="1"/>
</dbReference>
<name>A0A5B9P893_9BACT</name>
<dbReference type="GO" id="GO:0009055">
    <property type="term" value="F:electron transfer activity"/>
    <property type="evidence" value="ECO:0007669"/>
    <property type="project" value="InterPro"/>
</dbReference>
<feature type="chain" id="PRO_5023064606" evidence="5">
    <location>
        <begin position="22"/>
        <end position="1023"/>
    </location>
</feature>
<dbReference type="InterPro" id="IPR055557">
    <property type="entry name" value="DUF7133"/>
</dbReference>
<dbReference type="NCBIfam" id="TIGR02604">
    <property type="entry name" value="Piru_Ver_Nterm"/>
    <property type="match status" value="1"/>
</dbReference>
<evidence type="ECO:0000256" key="3">
    <source>
        <dbReference type="ARBA" id="ARBA00023004"/>
    </source>
</evidence>
<dbReference type="NCBIfam" id="TIGR02603">
    <property type="entry name" value="CxxCH_TIGR02603"/>
    <property type="match status" value="1"/>
</dbReference>
<reference evidence="7 8" key="1">
    <citation type="submission" date="2019-08" db="EMBL/GenBank/DDBJ databases">
        <title>Deep-cultivation of Planctomycetes and their phenomic and genomic characterization uncovers novel biology.</title>
        <authorList>
            <person name="Wiegand S."/>
            <person name="Jogler M."/>
            <person name="Boedeker C."/>
            <person name="Pinto D."/>
            <person name="Vollmers J."/>
            <person name="Rivas-Marin E."/>
            <person name="Kohn T."/>
            <person name="Peeters S.H."/>
            <person name="Heuer A."/>
            <person name="Rast P."/>
            <person name="Oberbeckmann S."/>
            <person name="Bunk B."/>
            <person name="Jeske O."/>
            <person name="Meyerdierks A."/>
            <person name="Storesund J.E."/>
            <person name="Kallscheuer N."/>
            <person name="Luecker S."/>
            <person name="Lage O.M."/>
            <person name="Pohl T."/>
            <person name="Merkel B.J."/>
            <person name="Hornburger P."/>
            <person name="Mueller R.-W."/>
            <person name="Bruemmer F."/>
            <person name="Labrenz M."/>
            <person name="Spormann A.M."/>
            <person name="Op den Camp H."/>
            <person name="Overmann J."/>
            <person name="Amann R."/>
            <person name="Jetten M.S.M."/>
            <person name="Mascher T."/>
            <person name="Medema M.H."/>
            <person name="Devos D.P."/>
            <person name="Kaster A.-K."/>
            <person name="Ovreas L."/>
            <person name="Rohde M."/>
            <person name="Galperin M.Y."/>
            <person name="Jogler C."/>
        </authorList>
    </citation>
    <scope>NUCLEOTIDE SEQUENCE [LARGE SCALE GENOMIC DNA]</scope>
    <source>
        <strain evidence="7 8">FC18</strain>
    </source>
</reference>
<dbReference type="InterPro" id="IPR016024">
    <property type="entry name" value="ARM-type_fold"/>
</dbReference>
<feature type="signal peptide" evidence="5">
    <location>
        <begin position="1"/>
        <end position="21"/>
    </location>
</feature>
<evidence type="ECO:0000256" key="2">
    <source>
        <dbReference type="ARBA" id="ARBA00022723"/>
    </source>
</evidence>
<keyword evidence="5" id="KW-0732">Signal</keyword>